<protein>
    <recommendedName>
        <fullName evidence="3">NAD dependent epimerase/dehydratase family protein</fullName>
    </recommendedName>
</protein>
<dbReference type="RefSeq" id="WP_165608419.1">
    <property type="nucleotide sequence ID" value="NZ_FOYM01000045.1"/>
</dbReference>
<dbReference type="AlphaFoldDB" id="A0A1I6EHL6"/>
<gene>
    <name evidence="1" type="ORF">SAMN05660706_1459</name>
</gene>
<dbReference type="SUPFAM" id="SSF51735">
    <property type="entry name" value="NAD(P)-binding Rossmann-fold domains"/>
    <property type="match status" value="1"/>
</dbReference>
<reference evidence="2" key="1">
    <citation type="submission" date="2016-10" db="EMBL/GenBank/DDBJ databases">
        <authorList>
            <person name="Varghese N."/>
            <person name="Submissions S."/>
        </authorList>
    </citation>
    <scope>NUCLEOTIDE SEQUENCE [LARGE SCALE GENOMIC DNA]</scope>
    <source>
        <strain evidence="2">DSM 3669</strain>
    </source>
</reference>
<dbReference type="Proteomes" id="UP000199584">
    <property type="component" value="Unassembled WGS sequence"/>
</dbReference>
<dbReference type="EMBL" id="FOYM01000045">
    <property type="protein sequence ID" value="SFR17239.1"/>
    <property type="molecule type" value="Genomic_DNA"/>
</dbReference>
<evidence type="ECO:0000313" key="2">
    <source>
        <dbReference type="Proteomes" id="UP000199584"/>
    </source>
</evidence>
<accession>A0A1I6EHL6</accession>
<organism evidence="1 2">
    <name type="scientific">Desulfoscipio geothermicus DSM 3669</name>
    <dbReference type="NCBI Taxonomy" id="1121426"/>
    <lineage>
        <taxon>Bacteria</taxon>
        <taxon>Bacillati</taxon>
        <taxon>Bacillota</taxon>
        <taxon>Clostridia</taxon>
        <taxon>Eubacteriales</taxon>
        <taxon>Desulfallaceae</taxon>
        <taxon>Desulfoscipio</taxon>
    </lineage>
</organism>
<sequence length="47" mass="5024">MSNSKVNVVTGAFGYTGKYITRRLLAMGKQVLTLTGPPAGQTRLGIR</sequence>
<evidence type="ECO:0000313" key="1">
    <source>
        <dbReference type="EMBL" id="SFR17239.1"/>
    </source>
</evidence>
<evidence type="ECO:0008006" key="3">
    <source>
        <dbReference type="Google" id="ProtNLM"/>
    </source>
</evidence>
<dbReference type="Gene3D" id="3.40.50.720">
    <property type="entry name" value="NAD(P)-binding Rossmann-like Domain"/>
    <property type="match status" value="1"/>
</dbReference>
<dbReference type="STRING" id="39060.SAMN05660706_1459"/>
<name>A0A1I6EHL6_9FIRM</name>
<keyword evidence="2" id="KW-1185">Reference proteome</keyword>
<dbReference type="InterPro" id="IPR036291">
    <property type="entry name" value="NAD(P)-bd_dom_sf"/>
</dbReference>
<proteinExistence type="predicted"/>